<dbReference type="Proteomes" id="UP000887159">
    <property type="component" value="Unassembled WGS sequence"/>
</dbReference>
<keyword evidence="2" id="KW-1185">Reference proteome</keyword>
<dbReference type="EMBL" id="BMAU01021422">
    <property type="protein sequence ID" value="GFY34303.1"/>
    <property type="molecule type" value="Genomic_DNA"/>
</dbReference>
<protein>
    <submittedName>
        <fullName evidence="1">Uncharacterized protein</fullName>
    </submittedName>
</protein>
<reference evidence="1" key="1">
    <citation type="submission" date="2020-08" db="EMBL/GenBank/DDBJ databases">
        <title>Multicomponent nature underlies the extraordinary mechanical properties of spider dragline silk.</title>
        <authorList>
            <person name="Kono N."/>
            <person name="Nakamura H."/>
            <person name="Mori M."/>
            <person name="Yoshida Y."/>
            <person name="Ohtoshi R."/>
            <person name="Malay A.D."/>
            <person name="Moran D.A.P."/>
            <person name="Tomita M."/>
            <person name="Numata K."/>
            <person name="Arakawa K."/>
        </authorList>
    </citation>
    <scope>NUCLEOTIDE SEQUENCE</scope>
</reference>
<organism evidence="1 2">
    <name type="scientific">Trichonephila clavipes</name>
    <name type="common">Golden silk orbweaver</name>
    <name type="synonym">Nephila clavipes</name>
    <dbReference type="NCBI Taxonomy" id="2585209"/>
    <lineage>
        <taxon>Eukaryota</taxon>
        <taxon>Metazoa</taxon>
        <taxon>Ecdysozoa</taxon>
        <taxon>Arthropoda</taxon>
        <taxon>Chelicerata</taxon>
        <taxon>Arachnida</taxon>
        <taxon>Araneae</taxon>
        <taxon>Araneomorphae</taxon>
        <taxon>Entelegynae</taxon>
        <taxon>Araneoidea</taxon>
        <taxon>Nephilidae</taxon>
        <taxon>Trichonephila</taxon>
    </lineage>
</organism>
<proteinExistence type="predicted"/>
<name>A0A8X6WG27_TRICX</name>
<dbReference type="AlphaFoldDB" id="A0A8X6WG27"/>
<evidence type="ECO:0000313" key="1">
    <source>
        <dbReference type="EMBL" id="GFY34303.1"/>
    </source>
</evidence>
<comment type="caution">
    <text evidence="1">The sequence shown here is derived from an EMBL/GenBank/DDBJ whole genome shotgun (WGS) entry which is preliminary data.</text>
</comment>
<sequence>MSFYIILVSDSSKLFFPENKISHFMTQLPLPVTLNNGEWEVGLVDLIYPHTWYNIRNDNNIFGFDVGNGELLVRRVPPGCYETVPDILKGMHLELHQNKIEFIYHSVTKKVKIKFGDQARVVLYKALAELLGFEPGEYKKSVESPYIADPTASFPIMYAYCDLVEPQIVGHTQAPLLKIIKVEGKDGEVVNAHYTRPHYVPVIRQQFQTIEMILRLHSGDLVPFERGRVIAVLHFRLRQII</sequence>
<evidence type="ECO:0000313" key="2">
    <source>
        <dbReference type="Proteomes" id="UP000887159"/>
    </source>
</evidence>
<gene>
    <name evidence="1" type="primary">AVEN_149569_1</name>
    <name evidence="1" type="ORF">TNCV_2506061</name>
</gene>
<accession>A0A8X6WG27</accession>